<dbReference type="AlphaFoldDB" id="A0A142JVG1"/>
<dbReference type="SUPFAM" id="SSF89796">
    <property type="entry name" value="CoA-transferase family III (CaiB/BaiF)"/>
    <property type="match status" value="1"/>
</dbReference>
<dbReference type="InterPro" id="IPR044855">
    <property type="entry name" value="CoA-Trfase_III_dom3_sf"/>
</dbReference>
<protein>
    <submittedName>
        <fullName evidence="2">Formyl-CoA transferase</fullName>
    </submittedName>
</protein>
<evidence type="ECO:0000313" key="3">
    <source>
        <dbReference type="Proteomes" id="UP000075238"/>
    </source>
</evidence>
<gene>
    <name evidence="2" type="ORF">A2G96_30580</name>
</gene>
<organism evidence="2 3">
    <name type="scientific">Cupriavidus nantongensis</name>
    <dbReference type="NCBI Taxonomy" id="1796606"/>
    <lineage>
        <taxon>Bacteria</taxon>
        <taxon>Pseudomonadati</taxon>
        <taxon>Pseudomonadota</taxon>
        <taxon>Betaproteobacteria</taxon>
        <taxon>Burkholderiales</taxon>
        <taxon>Burkholderiaceae</taxon>
        <taxon>Cupriavidus</taxon>
    </lineage>
</organism>
<evidence type="ECO:0000313" key="2">
    <source>
        <dbReference type="EMBL" id="AMR82073.1"/>
    </source>
</evidence>
<reference evidence="2 3" key="1">
    <citation type="submission" date="2016-03" db="EMBL/GenBank/DDBJ databases">
        <title>Complete genome sequence of a novel chlorpyrifos degrading bacterium, Cupriavidus nantongensis sp. X1.</title>
        <authorList>
            <person name="Fang L."/>
        </authorList>
    </citation>
    <scope>NUCLEOTIDE SEQUENCE [LARGE SCALE GENOMIC DNA]</scope>
    <source>
        <strain evidence="2 3">X1</strain>
    </source>
</reference>
<sequence length="401" mass="43976">MKILQNIRVIEIGRFITAPLAAQLLGELGAEVIKIESPRVVDPFRTFDGGMYAGHFQSHNRNKRSLALDFATPDGREVLQQLLRDADVLLLNMRPGSDTKLGLDAEHLHQVNPRLVHCSITGFGADGPYADRPAFDNVGQALSGWMSMFHRGTDARVPGPPVSDTISGVYACIGILGALVERATTGRGRKVEVSMLEAMIALATEPLGQLSAYGSAPEFFSRASKSQSYLVTCRCGRRIGIHLSSPEKFWQSLLDAIERPDLAQAYPDRMSRVQGYDAIAAELGAVFATADRDTWMARLQQHDVPAAPELRLDELEDDAQVRHLGIFYQMEHPEYGAVRAANRAIRYDGDNGSGFRVPPAFGEHSVELLREAGFDAARIEQLLASRTVVDYHRQPAGTTPG</sequence>
<evidence type="ECO:0000256" key="1">
    <source>
        <dbReference type="ARBA" id="ARBA00022679"/>
    </source>
</evidence>
<dbReference type="InterPro" id="IPR023606">
    <property type="entry name" value="CoA-Trfase_III_dom_1_sf"/>
</dbReference>
<dbReference type="Gene3D" id="3.30.1540.10">
    <property type="entry name" value="formyl-coa transferase, domain 3"/>
    <property type="match status" value="1"/>
</dbReference>
<dbReference type="InterPro" id="IPR003673">
    <property type="entry name" value="CoA-Trfase_fam_III"/>
</dbReference>
<dbReference type="PANTHER" id="PTHR48207:SF3">
    <property type="entry name" value="SUCCINATE--HYDROXYMETHYLGLUTARATE COA-TRANSFERASE"/>
    <property type="match status" value="1"/>
</dbReference>
<dbReference type="InterPro" id="IPR050483">
    <property type="entry name" value="CoA-transferase_III_domain"/>
</dbReference>
<dbReference type="STRING" id="1796606.A2G96_30580"/>
<dbReference type="KEGG" id="cnan:A2G96_30580"/>
<dbReference type="PANTHER" id="PTHR48207">
    <property type="entry name" value="SUCCINATE--HYDROXYMETHYLGLUTARATE COA-TRANSFERASE"/>
    <property type="match status" value="1"/>
</dbReference>
<dbReference type="Pfam" id="PF02515">
    <property type="entry name" value="CoA_transf_3"/>
    <property type="match status" value="1"/>
</dbReference>
<dbReference type="EMBL" id="CP014845">
    <property type="protein sequence ID" value="AMR82073.1"/>
    <property type="molecule type" value="Genomic_DNA"/>
</dbReference>
<proteinExistence type="predicted"/>
<dbReference type="OrthoDB" id="5294844at2"/>
<keyword evidence="3" id="KW-1185">Reference proteome</keyword>
<keyword evidence="1 2" id="KW-0808">Transferase</keyword>
<accession>A0A142JVG1</accession>
<dbReference type="Proteomes" id="UP000075238">
    <property type="component" value="Chromosome 2"/>
</dbReference>
<dbReference type="GO" id="GO:0008410">
    <property type="term" value="F:CoA-transferase activity"/>
    <property type="evidence" value="ECO:0007669"/>
    <property type="project" value="TreeGrafter"/>
</dbReference>
<dbReference type="RefSeq" id="WP_062803860.1">
    <property type="nucleotide sequence ID" value="NZ_CP014845.1"/>
</dbReference>
<name>A0A142JVG1_9BURK</name>
<dbReference type="Gene3D" id="3.40.50.10540">
    <property type="entry name" value="Crotonobetainyl-coa:carnitine coa-transferase, domain 1"/>
    <property type="match status" value="1"/>
</dbReference>